<proteinExistence type="predicted"/>
<keyword evidence="4" id="KW-0472">Membrane</keyword>
<comment type="subcellular location">
    <subcellularLocation>
        <location evidence="1">Membrane</location>
        <topology evidence="1">Multi-pass membrane protein</topology>
    </subcellularLocation>
</comment>
<dbReference type="EMBL" id="JAZAVK010000076">
    <property type="protein sequence ID" value="KAK7425781.1"/>
    <property type="molecule type" value="Genomic_DNA"/>
</dbReference>
<dbReference type="InterPro" id="IPR036259">
    <property type="entry name" value="MFS_trans_sf"/>
</dbReference>
<evidence type="ECO:0000256" key="1">
    <source>
        <dbReference type="ARBA" id="ARBA00004141"/>
    </source>
</evidence>
<evidence type="ECO:0000313" key="5">
    <source>
        <dbReference type="EMBL" id="KAK7425781.1"/>
    </source>
</evidence>
<comment type="caution">
    <text evidence="5">The sequence shown here is derived from an EMBL/GenBank/DDBJ whole genome shotgun (WGS) entry which is preliminary data.</text>
</comment>
<dbReference type="Proteomes" id="UP001498421">
    <property type="component" value="Unassembled WGS sequence"/>
</dbReference>
<accession>A0ABR1HXL2</accession>
<dbReference type="PANTHER" id="PTHR48022">
    <property type="entry name" value="PLASTIDIC GLUCOSE TRANSPORTER 4"/>
    <property type="match status" value="1"/>
</dbReference>
<evidence type="ECO:0000256" key="2">
    <source>
        <dbReference type="ARBA" id="ARBA00022692"/>
    </source>
</evidence>
<dbReference type="InterPro" id="IPR050360">
    <property type="entry name" value="MFS_Sugar_Transporters"/>
</dbReference>
<protein>
    <recommendedName>
        <fullName evidence="7">Major facilitator superfamily (MFS) profile domain-containing protein</fullName>
    </recommendedName>
</protein>
<organism evidence="5 6">
    <name type="scientific">Neonectria magnoliae</name>
    <dbReference type="NCBI Taxonomy" id="2732573"/>
    <lineage>
        <taxon>Eukaryota</taxon>
        <taxon>Fungi</taxon>
        <taxon>Dikarya</taxon>
        <taxon>Ascomycota</taxon>
        <taxon>Pezizomycotina</taxon>
        <taxon>Sordariomycetes</taxon>
        <taxon>Hypocreomycetidae</taxon>
        <taxon>Hypocreales</taxon>
        <taxon>Nectriaceae</taxon>
        <taxon>Neonectria</taxon>
    </lineage>
</organism>
<sequence length="184" mass="20613">MQWIWPPFIIIGTFFVPESPWWLVRKGFMEEANVEDQVALIKNTDDLEKSESAGTNYWNCFMGADLRRTGIASVSYQAQCWCGTALMGYSVQFYERAGLSTDNSSDMNLSQSASVITALLVILVTAGGPGFANPGLPYPPWAITEVPSTRLQLKTIVLARNFSNIARFPNNTLMPRKLRIHSWN</sequence>
<gene>
    <name evidence="5" type="ORF">QQZ08_007757</name>
</gene>
<dbReference type="PANTHER" id="PTHR48022:SF5">
    <property type="entry name" value="ALPHA-GLUCOSIDES PERMEASE MPH2-RELATED"/>
    <property type="match status" value="1"/>
</dbReference>
<evidence type="ECO:0008006" key="7">
    <source>
        <dbReference type="Google" id="ProtNLM"/>
    </source>
</evidence>
<keyword evidence="3" id="KW-1133">Transmembrane helix</keyword>
<evidence type="ECO:0000256" key="3">
    <source>
        <dbReference type="ARBA" id="ARBA00022989"/>
    </source>
</evidence>
<name>A0ABR1HXL2_9HYPO</name>
<dbReference type="InterPro" id="IPR005828">
    <property type="entry name" value="MFS_sugar_transport-like"/>
</dbReference>
<dbReference type="Gene3D" id="1.20.1250.20">
    <property type="entry name" value="MFS general substrate transporter like domains"/>
    <property type="match status" value="1"/>
</dbReference>
<dbReference type="SUPFAM" id="SSF103473">
    <property type="entry name" value="MFS general substrate transporter"/>
    <property type="match status" value="1"/>
</dbReference>
<keyword evidence="6" id="KW-1185">Reference proteome</keyword>
<dbReference type="Pfam" id="PF00083">
    <property type="entry name" value="Sugar_tr"/>
    <property type="match status" value="1"/>
</dbReference>
<keyword evidence="2" id="KW-0812">Transmembrane</keyword>
<evidence type="ECO:0000313" key="6">
    <source>
        <dbReference type="Proteomes" id="UP001498421"/>
    </source>
</evidence>
<evidence type="ECO:0000256" key="4">
    <source>
        <dbReference type="ARBA" id="ARBA00023136"/>
    </source>
</evidence>
<reference evidence="5 6" key="1">
    <citation type="journal article" date="2025" name="Microbiol. Resour. Announc.">
        <title>Draft genome sequences for Neonectria magnoliae and Neonectria punicea, canker pathogens of Liriodendron tulipifera and Acer saccharum in West Virginia.</title>
        <authorList>
            <person name="Petronek H.M."/>
            <person name="Kasson M.T."/>
            <person name="Metheny A.M."/>
            <person name="Stauder C.M."/>
            <person name="Lovett B."/>
            <person name="Lynch S.C."/>
            <person name="Garnas J.R."/>
            <person name="Kasson L.R."/>
            <person name="Stajich J.E."/>
        </authorList>
    </citation>
    <scope>NUCLEOTIDE SEQUENCE [LARGE SCALE GENOMIC DNA]</scope>
    <source>
        <strain evidence="5 6">NRRL 64651</strain>
    </source>
</reference>